<reference evidence="3 4" key="1">
    <citation type="submission" date="2021-01" db="EMBL/GenBank/DDBJ databases">
        <title>Whole genome shotgun sequence of Verrucosispora lutea NBRC 106530.</title>
        <authorList>
            <person name="Komaki H."/>
            <person name="Tamura T."/>
        </authorList>
    </citation>
    <scope>NUCLEOTIDE SEQUENCE [LARGE SCALE GENOMIC DNA]</scope>
    <source>
        <strain evidence="3 4">NBRC 106530</strain>
    </source>
</reference>
<proteinExistence type="predicted"/>
<organism evidence="3 4">
    <name type="scientific">Micromonospora lutea</name>
    <dbReference type="NCBI Taxonomy" id="419825"/>
    <lineage>
        <taxon>Bacteria</taxon>
        <taxon>Bacillati</taxon>
        <taxon>Actinomycetota</taxon>
        <taxon>Actinomycetes</taxon>
        <taxon>Micromonosporales</taxon>
        <taxon>Micromonosporaceae</taxon>
        <taxon>Micromonospora</taxon>
    </lineage>
</organism>
<evidence type="ECO:0000256" key="1">
    <source>
        <dbReference type="SAM" id="Phobius"/>
    </source>
</evidence>
<dbReference type="EMBL" id="BOPB01000016">
    <property type="protein sequence ID" value="GIJ22668.1"/>
    <property type="molecule type" value="Genomic_DNA"/>
</dbReference>
<dbReference type="InterPro" id="IPR001107">
    <property type="entry name" value="Band_7"/>
</dbReference>
<protein>
    <recommendedName>
        <fullName evidence="2">Band 7 domain-containing protein</fullName>
    </recommendedName>
</protein>
<keyword evidence="1" id="KW-0812">Transmembrane</keyword>
<dbReference type="Proteomes" id="UP000643165">
    <property type="component" value="Unassembled WGS sequence"/>
</dbReference>
<feature type="domain" description="Band 7" evidence="2">
    <location>
        <begin position="72"/>
        <end position="261"/>
    </location>
</feature>
<comment type="caution">
    <text evidence="3">The sequence shown here is derived from an EMBL/GenBank/DDBJ whole genome shotgun (WGS) entry which is preliminary data.</text>
</comment>
<dbReference type="PANTHER" id="PTHR42911:SF1">
    <property type="entry name" value="MODULATOR OF FTSH PROTEASE HFLC"/>
    <property type="match status" value="1"/>
</dbReference>
<accession>A0ABQ4IY91</accession>
<keyword evidence="1" id="KW-0472">Membrane</keyword>
<dbReference type="PANTHER" id="PTHR42911">
    <property type="entry name" value="MODULATOR OF FTSH PROTEASE HFLC"/>
    <property type="match status" value="1"/>
</dbReference>
<dbReference type="Pfam" id="PF01145">
    <property type="entry name" value="Band_7"/>
    <property type="match status" value="1"/>
</dbReference>
<keyword evidence="4" id="KW-1185">Reference proteome</keyword>
<keyword evidence="1" id="KW-1133">Transmembrane helix</keyword>
<evidence type="ECO:0000313" key="3">
    <source>
        <dbReference type="EMBL" id="GIJ22668.1"/>
    </source>
</evidence>
<sequence length="301" mass="32535">MLGYLDPHPCRKGAEYMPIGFTLAIIAAIVAAVAAVVARIGAVQTVRRTSAMVALSALLVALGLLAASSAHSVPIRSVGIVTSFGKPTGEVTGSGLKWVTPWQRVGEWDAGRQKYDHIGNDQCVRVRTGTLADACVEVLVEWQVQPENAPKQFMDYKGDFQSFRGQRVGVQLDSAVNDAFAVYNPLERIDAKTGNLNVDLKPFAASIKANAEERLADDVEILSVTITRVNHDDKTEGNIKAFQDKLAQTRNLEQDRLNAEIQKQVTETNATVDKVTRCLEIADKHGSSPGLCINPGIITGK</sequence>
<feature type="transmembrane region" description="Helical" evidence="1">
    <location>
        <begin position="16"/>
        <end position="38"/>
    </location>
</feature>
<name>A0ABQ4IY91_9ACTN</name>
<feature type="transmembrane region" description="Helical" evidence="1">
    <location>
        <begin position="50"/>
        <end position="70"/>
    </location>
</feature>
<gene>
    <name evidence="3" type="ORF">Vlu01_32920</name>
</gene>
<evidence type="ECO:0000259" key="2">
    <source>
        <dbReference type="Pfam" id="PF01145"/>
    </source>
</evidence>
<evidence type="ECO:0000313" key="4">
    <source>
        <dbReference type="Proteomes" id="UP000643165"/>
    </source>
</evidence>